<dbReference type="EMBL" id="CP115965">
    <property type="protein sequence ID" value="WZX00229.1"/>
    <property type="molecule type" value="Genomic_DNA"/>
</dbReference>
<feature type="coiled-coil region" evidence="1">
    <location>
        <begin position="63"/>
        <end position="90"/>
    </location>
</feature>
<dbReference type="Pfam" id="PF01527">
    <property type="entry name" value="HTH_Tnp_1"/>
    <property type="match status" value="1"/>
</dbReference>
<accession>A0ABZ3CCH6</accession>
<keyword evidence="1" id="KW-0175">Coiled coil</keyword>
<organism evidence="2 3">
    <name type="scientific">Propioniciclava soli</name>
    <dbReference type="NCBI Taxonomy" id="2775081"/>
    <lineage>
        <taxon>Bacteria</taxon>
        <taxon>Bacillati</taxon>
        <taxon>Actinomycetota</taxon>
        <taxon>Actinomycetes</taxon>
        <taxon>Propionibacteriales</taxon>
        <taxon>Propionibacteriaceae</taxon>
        <taxon>Propioniciclava</taxon>
    </lineage>
</organism>
<evidence type="ECO:0000313" key="2">
    <source>
        <dbReference type="EMBL" id="WZX00229.1"/>
    </source>
</evidence>
<dbReference type="Gene3D" id="1.10.10.60">
    <property type="entry name" value="Homeodomain-like"/>
    <property type="match status" value="1"/>
</dbReference>
<dbReference type="InterPro" id="IPR002514">
    <property type="entry name" value="Transposase_8"/>
</dbReference>
<dbReference type="PANTHER" id="PTHR33215">
    <property type="entry name" value="PROTEIN DISTAL ANTENNA"/>
    <property type="match status" value="1"/>
</dbReference>
<proteinExistence type="predicted"/>
<sequence length="106" mass="11936">MGSTRKRRTYTPEYRREAAHLVIDTDRTIATVAGEINVGAQLLGRWVQQERDRIGAPPEAPLDASERAELERLRRENTELRLDNEFLGKAAAFFAAKNTPGRSASR</sequence>
<dbReference type="SUPFAM" id="SSF46689">
    <property type="entry name" value="Homeodomain-like"/>
    <property type="match status" value="1"/>
</dbReference>
<protein>
    <submittedName>
        <fullName evidence="2">Transposase</fullName>
    </submittedName>
</protein>
<evidence type="ECO:0000313" key="3">
    <source>
        <dbReference type="Proteomes" id="UP001434337"/>
    </source>
</evidence>
<dbReference type="Proteomes" id="UP001434337">
    <property type="component" value="Chromosome"/>
</dbReference>
<keyword evidence="3" id="KW-1185">Reference proteome</keyword>
<dbReference type="InterPro" id="IPR051839">
    <property type="entry name" value="RD_transcriptional_regulator"/>
</dbReference>
<name>A0ABZ3CCH6_9ACTN</name>
<dbReference type="PANTHER" id="PTHR33215:SF13">
    <property type="entry name" value="PROTEIN DISTAL ANTENNA"/>
    <property type="match status" value="1"/>
</dbReference>
<dbReference type="InterPro" id="IPR009057">
    <property type="entry name" value="Homeodomain-like_sf"/>
</dbReference>
<gene>
    <name evidence="2" type="ORF">PCC79_08625</name>
</gene>
<evidence type="ECO:0000256" key="1">
    <source>
        <dbReference type="SAM" id="Coils"/>
    </source>
</evidence>
<reference evidence="2 3" key="1">
    <citation type="journal article" date="2023" name="Environ Microbiome">
        <title>A coral-associated actinobacterium mitigates coral bleaching under heat stress.</title>
        <authorList>
            <person name="Li J."/>
            <person name="Zou Y."/>
            <person name="Li Q."/>
            <person name="Zhang J."/>
            <person name="Bourne D.G."/>
            <person name="Lyu Y."/>
            <person name="Liu C."/>
            <person name="Zhang S."/>
        </authorList>
    </citation>
    <scope>NUCLEOTIDE SEQUENCE [LARGE SCALE GENOMIC DNA]</scope>
    <source>
        <strain evidence="2 3">SCSIO 13291</strain>
    </source>
</reference>